<evidence type="ECO:0000313" key="2">
    <source>
        <dbReference type="EMBL" id="MDT0546219.1"/>
    </source>
</evidence>
<dbReference type="Proteomes" id="UP001180754">
    <property type="component" value="Unassembled WGS sequence"/>
</dbReference>
<reference evidence="2" key="1">
    <citation type="submission" date="2024-05" db="EMBL/GenBank/DDBJ databases">
        <title>30 novel species of actinomycetes from the DSMZ collection.</title>
        <authorList>
            <person name="Nouioui I."/>
        </authorList>
    </citation>
    <scope>NUCLEOTIDE SEQUENCE</scope>
    <source>
        <strain evidence="2">DSM 41529</strain>
    </source>
</reference>
<protein>
    <submittedName>
        <fullName evidence="2">Uncharacterized protein</fullName>
    </submittedName>
</protein>
<gene>
    <name evidence="2" type="ORF">RND15_26415</name>
</gene>
<organism evidence="2 3">
    <name type="scientific">Streptomyces lonegramiae</name>
    <dbReference type="NCBI Taxonomy" id="3075524"/>
    <lineage>
        <taxon>Bacteria</taxon>
        <taxon>Bacillati</taxon>
        <taxon>Actinomycetota</taxon>
        <taxon>Actinomycetes</taxon>
        <taxon>Kitasatosporales</taxon>
        <taxon>Streptomycetaceae</taxon>
        <taxon>Streptomyces</taxon>
    </lineage>
</organism>
<comment type="caution">
    <text evidence="2">The sequence shown here is derived from an EMBL/GenBank/DDBJ whole genome shotgun (WGS) entry which is preliminary data.</text>
</comment>
<accession>A0ABU2XJW5</accession>
<dbReference type="EMBL" id="JAVRFD010000013">
    <property type="protein sequence ID" value="MDT0546219.1"/>
    <property type="molecule type" value="Genomic_DNA"/>
</dbReference>
<name>A0ABU2XJW5_9ACTN</name>
<feature type="compositionally biased region" description="Basic and acidic residues" evidence="1">
    <location>
        <begin position="62"/>
        <end position="79"/>
    </location>
</feature>
<feature type="region of interest" description="Disordered" evidence="1">
    <location>
        <begin position="62"/>
        <end position="85"/>
    </location>
</feature>
<evidence type="ECO:0000256" key="1">
    <source>
        <dbReference type="SAM" id="MobiDB-lite"/>
    </source>
</evidence>
<evidence type="ECO:0000313" key="3">
    <source>
        <dbReference type="Proteomes" id="UP001180754"/>
    </source>
</evidence>
<dbReference type="RefSeq" id="WP_311726694.1">
    <property type="nucleotide sequence ID" value="NZ_JAVRFD010000013.1"/>
</dbReference>
<proteinExistence type="predicted"/>
<keyword evidence="3" id="KW-1185">Reference proteome</keyword>
<sequence length="367" mass="39777">MRRRAKRYGGIAAALLAAAAGWFYFSGGYDRWRDEKSVADECDGTVAVDEVRALLGTDDVSGDTKHRAVDRTAGEKSRDGSGPPVVCWLDGPGGYQQRAVVRMEWRSQAWGPHIESGRDPGSFTTTVPVPIGAGWPGMVNLAGDGAAATVVLDCRNTDGPRAGDSLTLFVHSWGSRPYEEAAQRVRLARFATRTAQAAAREYGCDARFGGRVQRVGPLDSGRPTYRKAPPLAEAGGTCAGIKPGSVITRARETAAGRAPVEDCMLIDDKGQALFRLSSYYGTFADDQRMKTQTGRELDSAVTKPLRTDFLFRAEAVCPGSPRQAVFVVDYRDGDHDAKPQRGYAREALREFAERSAARHGCTHVKLF</sequence>